<feature type="domain" description="Glucose-methanol-choline oxidoreductase N-terminal" evidence="17">
    <location>
        <begin position="122"/>
        <end position="345"/>
    </location>
</feature>
<evidence type="ECO:0000313" key="20">
    <source>
        <dbReference type="EMBL" id="KZZ92841.1"/>
    </source>
</evidence>
<feature type="domain" description="Glucose-methanol-choline oxidoreductase C-terminal" evidence="19">
    <location>
        <begin position="529"/>
        <end position="593"/>
    </location>
</feature>
<feature type="region of interest" description="Disordered" evidence="16">
    <location>
        <begin position="215"/>
        <end position="242"/>
    </location>
</feature>
<dbReference type="EC" id="1.1.3.6" evidence="13"/>
<feature type="domain" description="FAD-dependent oxidoreductase 2 FAD-binding" evidence="18">
    <location>
        <begin position="42"/>
        <end position="74"/>
    </location>
</feature>
<dbReference type="Pfam" id="PF05199">
    <property type="entry name" value="GMC_oxred_C"/>
    <property type="match status" value="1"/>
</dbReference>
<dbReference type="Pfam" id="PF00732">
    <property type="entry name" value="GMC_oxred_N"/>
    <property type="match status" value="1"/>
</dbReference>
<comment type="caution">
    <text evidence="20">The sequence shown here is derived from an EMBL/GenBank/DDBJ whole genome shotgun (WGS) entry which is preliminary data.</text>
</comment>
<protein>
    <recommendedName>
        <fullName evidence="14">Cholesterol oxidase</fullName>
        <ecNumber evidence="13">1.1.3.6</ecNumber>
        <ecNumber evidence="11">5.3.3.1</ecNumber>
    </recommendedName>
    <alternativeName>
        <fullName evidence="15">Cholesterol isomerase</fullName>
    </alternativeName>
</protein>
<dbReference type="InterPro" id="IPR007867">
    <property type="entry name" value="GMC_OxRtase_C"/>
</dbReference>
<evidence type="ECO:0000256" key="11">
    <source>
        <dbReference type="ARBA" id="ARBA00038856"/>
    </source>
</evidence>
<dbReference type="PANTHER" id="PTHR47470:SF1">
    <property type="entry name" value="FAD-DEPENDENT OXIDOREDUCTASE 2 FAD BINDING DOMAIN-CONTAINING PROTEIN"/>
    <property type="match status" value="1"/>
</dbReference>
<dbReference type="GO" id="GO:0004769">
    <property type="term" value="F:steroid Delta-isomerase activity"/>
    <property type="evidence" value="ECO:0007669"/>
    <property type="project" value="UniProtKB-EC"/>
</dbReference>
<evidence type="ECO:0000256" key="9">
    <source>
        <dbReference type="ARBA" id="ARBA00023221"/>
    </source>
</evidence>
<organism evidence="20 21">
    <name type="scientific">Moelleriella libera RCEF 2490</name>
    <dbReference type="NCBI Taxonomy" id="1081109"/>
    <lineage>
        <taxon>Eukaryota</taxon>
        <taxon>Fungi</taxon>
        <taxon>Dikarya</taxon>
        <taxon>Ascomycota</taxon>
        <taxon>Pezizomycotina</taxon>
        <taxon>Sordariomycetes</taxon>
        <taxon>Hypocreomycetidae</taxon>
        <taxon>Hypocreales</taxon>
        <taxon>Clavicipitaceae</taxon>
        <taxon>Moelleriella</taxon>
    </lineage>
</organism>
<evidence type="ECO:0000259" key="19">
    <source>
        <dbReference type="Pfam" id="PF05199"/>
    </source>
</evidence>
<name>A0A167ZM26_9HYPO</name>
<keyword evidence="4" id="KW-0285">Flavoprotein</keyword>
<evidence type="ECO:0000256" key="14">
    <source>
        <dbReference type="ARBA" id="ARBA00049744"/>
    </source>
</evidence>
<dbReference type="SUPFAM" id="SSF53474">
    <property type="entry name" value="alpha/beta-Hydrolases"/>
    <property type="match status" value="1"/>
</dbReference>
<evidence type="ECO:0000256" key="8">
    <source>
        <dbReference type="ARBA" id="ARBA00023166"/>
    </source>
</evidence>
<evidence type="ECO:0000256" key="12">
    <source>
        <dbReference type="ARBA" id="ARBA00049645"/>
    </source>
</evidence>
<dbReference type="InterPro" id="IPR036188">
    <property type="entry name" value="FAD/NAD-bd_sf"/>
</dbReference>
<keyword evidence="7" id="KW-0443">Lipid metabolism</keyword>
<dbReference type="InterPro" id="IPR029058">
    <property type="entry name" value="AB_hydrolase_fold"/>
</dbReference>
<dbReference type="Gene3D" id="3.40.50.1820">
    <property type="entry name" value="alpha/beta hydrolase"/>
    <property type="match status" value="1"/>
</dbReference>
<accession>A0A167ZM26</accession>
<evidence type="ECO:0000256" key="15">
    <source>
        <dbReference type="ARBA" id="ARBA00049778"/>
    </source>
</evidence>
<proteinExistence type="inferred from homology"/>
<dbReference type="GO" id="GO:0008203">
    <property type="term" value="P:cholesterol metabolic process"/>
    <property type="evidence" value="ECO:0007669"/>
    <property type="project" value="UniProtKB-KW"/>
</dbReference>
<dbReference type="Pfam" id="PF00890">
    <property type="entry name" value="FAD_binding_2"/>
    <property type="match status" value="1"/>
</dbReference>
<sequence length="1299" mass="143205">MYRKISTRQSKQTDLLSDDETDRSPKIPRISRPVELLKNSYDCVVIGSGYGGSIAAARMARAGQSVCLLEKGKERWPGEYPTTAREALRQIHVSGSSGLEWAKKCKLGRSGPDGMYQFVLGEGIIAVAGSGLGGTSLINSNVFLEADARSLSAEVWPSEIRNDPECLAKYYSKVKRVLDPEPYPRGWPRLNKTNIFKLQARNLAIPNERCYEVPQTTRFRPGPNSSGVAMSPSTLTGQDTTGVNDGSKTTTLVTYLSDAWNWGAEIFCHCQVRYIQRNENKQGGYNVYFNWHDPKRRRFKELSQLDMEFVHAKEAVFLGAGSIGSTEILLRSKAMGLSMSDNVGQGMSGNGDMLAFGYDTNYEINAIGKEKPNPGNPTGPTINALIDMRLQHESPLNGFIIQEGAIPQALKKLLPPFLSLQSISQGSRNPIARYGRQTFSCWNRLLSRLRLSSAALRRTQVLLVMSHDSSQGVMTLENDELCLKFPSSGSSDRVKAIQSILSEAVASIGGELICFPGNGIFGRHGITVHPLGVSRGARMSRDNSARTGVTNHLGQVFKTKNSSETHSGLIVVDGSVIPAALGVNPLATIAALAERAVEGYITQSGGVSSQDANKMLDLMHGVPAHVPRAYRSSSHPDSQAANTLPVTDRQYGNDVFSPDVALKRTLQHPNNVSFAECMSGFILQGATISCDGVDGFERATRFAKCRGETAQLFINVSASDMSISGQYEGWATGSLVCAGINGSPFMIRRGSVELFKPDDDITGRSKIIYNLPMVGVNGRRLRLYGYKVLDSSVVFNIKRLWHALTTMYVTIAEDTAHECQVFALAASSKFNLEGFDHRRVIAAGILRITASHLFKELRSLTPAGHSFVEKARGLRSFLTFFVSHSTSPFLSPIRSLQYASQEFAQDYINPTLPTRSHEVIASDGVRSLMHEWEPSAGEVAVNSSGGDVDVENLLMIPGASVDHQIFASPTIPFNAVNYFTRAGYRVFVIVHRIGISETNRAGGWTTSDARLDIRACLKHIRESSFRKKTYVVAHCMGSVALASGLLDGTIPSEWILGVTCSQVFMNPVWSRVNNTKRASPISLLKLQARVVGKWFDCRASADAGPAQKFLDQALRFYPERVLERCRSASCHRTTLLYGRCWNHANLNPETHRHIDKFFTGAHLRLMKLLTGMSGAVTTNAPDRVDLTTAGNLERLRGIPFLFFCGGDNDVLSPAATERTYDKLIHTFGFSADHPDGGLQYRRKVISRYGHLDCWIGRNAWRDVFPVVREEVDRVVRGEDYVFRQPRDKYARMIESTRAE</sequence>
<dbReference type="EMBL" id="AZGY01000014">
    <property type="protein sequence ID" value="KZZ92841.1"/>
    <property type="molecule type" value="Genomic_DNA"/>
</dbReference>
<keyword evidence="3" id="KW-0153">Cholesterol metabolism</keyword>
<dbReference type="InterPro" id="IPR003953">
    <property type="entry name" value="FAD-dep_OxRdtase_2_FAD-bd"/>
</dbReference>
<feature type="region of interest" description="Disordered" evidence="16">
    <location>
        <begin position="1"/>
        <end position="27"/>
    </location>
</feature>
<dbReference type="Proteomes" id="UP000078544">
    <property type="component" value="Unassembled WGS sequence"/>
</dbReference>
<dbReference type="InterPro" id="IPR000172">
    <property type="entry name" value="GMC_OxRdtase_N"/>
</dbReference>
<dbReference type="SUPFAM" id="SSF51905">
    <property type="entry name" value="FAD/NAD(P)-binding domain"/>
    <property type="match status" value="1"/>
</dbReference>
<evidence type="ECO:0000256" key="1">
    <source>
        <dbReference type="ARBA" id="ARBA00001974"/>
    </source>
</evidence>
<dbReference type="EC" id="5.3.3.1" evidence="11"/>
<keyword evidence="6" id="KW-0560">Oxidoreductase</keyword>
<comment type="similarity">
    <text evidence="2">Belongs to the GMC oxidoreductase family.</text>
</comment>
<evidence type="ECO:0000256" key="16">
    <source>
        <dbReference type="SAM" id="MobiDB-lite"/>
    </source>
</evidence>
<keyword evidence="21" id="KW-1185">Reference proteome</keyword>
<keyword evidence="8" id="KW-1207">Sterol metabolism</keyword>
<evidence type="ECO:0000256" key="13">
    <source>
        <dbReference type="ARBA" id="ARBA00049723"/>
    </source>
</evidence>
<evidence type="ECO:0000256" key="5">
    <source>
        <dbReference type="ARBA" id="ARBA00022827"/>
    </source>
</evidence>
<evidence type="ECO:0000256" key="4">
    <source>
        <dbReference type="ARBA" id="ARBA00022630"/>
    </source>
</evidence>
<keyword evidence="5" id="KW-0274">FAD</keyword>
<comment type="pathway">
    <text evidence="12">Steroid metabolism; cholesterol degradation.</text>
</comment>
<dbReference type="InterPro" id="IPR052542">
    <property type="entry name" value="Cholesterol_Oxidase"/>
</dbReference>
<reference evidence="20 21" key="1">
    <citation type="journal article" date="2016" name="Genome Biol. Evol.">
        <title>Divergent and convergent evolution of fungal pathogenicity.</title>
        <authorList>
            <person name="Shang Y."/>
            <person name="Xiao G."/>
            <person name="Zheng P."/>
            <person name="Cen K."/>
            <person name="Zhan S."/>
            <person name="Wang C."/>
        </authorList>
    </citation>
    <scope>NUCLEOTIDE SEQUENCE [LARGE SCALE GENOMIC DNA]</scope>
    <source>
        <strain evidence="20 21">RCEF 2490</strain>
    </source>
</reference>
<dbReference type="Gene3D" id="3.50.50.60">
    <property type="entry name" value="FAD/NAD(P)-binding domain"/>
    <property type="match status" value="3"/>
</dbReference>
<dbReference type="OrthoDB" id="9974421at2759"/>
<dbReference type="STRING" id="1081109.A0A167ZM26"/>
<evidence type="ECO:0000313" key="21">
    <source>
        <dbReference type="Proteomes" id="UP000078544"/>
    </source>
</evidence>
<dbReference type="GO" id="GO:0050660">
    <property type="term" value="F:flavin adenine dinucleotide binding"/>
    <property type="evidence" value="ECO:0007669"/>
    <property type="project" value="InterPro"/>
</dbReference>
<evidence type="ECO:0000256" key="10">
    <source>
        <dbReference type="ARBA" id="ARBA00023235"/>
    </source>
</evidence>
<keyword evidence="10" id="KW-0413">Isomerase</keyword>
<comment type="cofactor">
    <cofactor evidence="1">
        <name>FAD</name>
        <dbReference type="ChEBI" id="CHEBI:57692"/>
    </cofactor>
</comment>
<evidence type="ECO:0000256" key="2">
    <source>
        <dbReference type="ARBA" id="ARBA00010790"/>
    </source>
</evidence>
<evidence type="ECO:0000256" key="6">
    <source>
        <dbReference type="ARBA" id="ARBA00023002"/>
    </source>
</evidence>
<evidence type="ECO:0000259" key="18">
    <source>
        <dbReference type="Pfam" id="PF00890"/>
    </source>
</evidence>
<evidence type="ECO:0000256" key="7">
    <source>
        <dbReference type="ARBA" id="ARBA00023098"/>
    </source>
</evidence>
<gene>
    <name evidence="20" type="ORF">AAL_05873</name>
</gene>
<dbReference type="PANTHER" id="PTHR47470">
    <property type="entry name" value="CHOLESTEROL OXIDASE"/>
    <property type="match status" value="1"/>
</dbReference>
<evidence type="ECO:0000256" key="3">
    <source>
        <dbReference type="ARBA" id="ARBA00022548"/>
    </source>
</evidence>
<keyword evidence="9" id="KW-0753">Steroid metabolism</keyword>
<dbReference type="GO" id="GO:0016995">
    <property type="term" value="F:cholesterol oxidase activity"/>
    <property type="evidence" value="ECO:0007669"/>
    <property type="project" value="UniProtKB-EC"/>
</dbReference>
<evidence type="ECO:0000259" key="17">
    <source>
        <dbReference type="Pfam" id="PF00732"/>
    </source>
</evidence>